<keyword evidence="3" id="KW-0238">DNA-binding</keyword>
<evidence type="ECO:0000256" key="1">
    <source>
        <dbReference type="ARBA" id="ARBA00009437"/>
    </source>
</evidence>
<dbReference type="PROSITE" id="PS50931">
    <property type="entry name" value="HTH_LYSR"/>
    <property type="match status" value="1"/>
</dbReference>
<dbReference type="FunFam" id="1.10.10.10:FF:000001">
    <property type="entry name" value="LysR family transcriptional regulator"/>
    <property type="match status" value="1"/>
</dbReference>
<dbReference type="PANTHER" id="PTHR30419">
    <property type="entry name" value="HTH-TYPE TRANSCRIPTIONAL REGULATOR YBHD"/>
    <property type="match status" value="1"/>
</dbReference>
<dbReference type="InterPro" id="IPR005119">
    <property type="entry name" value="LysR_subst-bd"/>
</dbReference>
<dbReference type="InterPro" id="IPR036388">
    <property type="entry name" value="WH-like_DNA-bd_sf"/>
</dbReference>
<reference evidence="5 6" key="2">
    <citation type="journal article" date="2016" name="Genome Announc.">
        <title>Complete Genome Sequences of Two Interactive Moderate Thermophiles, Paenibacillus napthalenovorans 32O-Y and Paenibacillus sp. 32O-W.</title>
        <authorList>
            <person name="Butler R.R.III."/>
            <person name="Wang J."/>
            <person name="Stark B.C."/>
            <person name="Pombert J.F."/>
        </authorList>
    </citation>
    <scope>NUCLEOTIDE SEQUENCE [LARGE SCALE GENOMIC DNA]</scope>
    <source>
        <strain evidence="5 6">32O-Y</strain>
    </source>
</reference>
<keyword evidence="6" id="KW-1185">Reference proteome</keyword>
<dbReference type="OrthoDB" id="9803735at2"/>
<dbReference type="Pfam" id="PF00126">
    <property type="entry name" value="HTH_1"/>
    <property type="match status" value="1"/>
</dbReference>
<dbReference type="GO" id="GO:0003677">
    <property type="term" value="F:DNA binding"/>
    <property type="evidence" value="ECO:0007669"/>
    <property type="project" value="UniProtKB-KW"/>
</dbReference>
<dbReference type="GO" id="GO:0005829">
    <property type="term" value="C:cytosol"/>
    <property type="evidence" value="ECO:0007669"/>
    <property type="project" value="TreeGrafter"/>
</dbReference>
<dbReference type="PATRIC" id="fig|162209.4.peg.4971"/>
<organism evidence="5 6">
    <name type="scientific">Paenibacillus naphthalenovorans</name>
    <dbReference type="NCBI Taxonomy" id="162209"/>
    <lineage>
        <taxon>Bacteria</taxon>
        <taxon>Bacillati</taxon>
        <taxon>Bacillota</taxon>
        <taxon>Bacilli</taxon>
        <taxon>Bacillales</taxon>
        <taxon>Paenibacillaceae</taxon>
        <taxon>Paenibacillus</taxon>
    </lineage>
</organism>
<comment type="similarity">
    <text evidence="1">Belongs to the LysR transcriptional regulatory family.</text>
</comment>
<dbReference type="EMBL" id="CP013652">
    <property type="protein sequence ID" value="ALS24985.1"/>
    <property type="molecule type" value="Genomic_DNA"/>
</dbReference>
<gene>
    <name evidence="5" type="ORF">IJ22_47230</name>
</gene>
<dbReference type="InterPro" id="IPR050950">
    <property type="entry name" value="HTH-type_LysR_regulators"/>
</dbReference>
<evidence type="ECO:0000256" key="4">
    <source>
        <dbReference type="ARBA" id="ARBA00023163"/>
    </source>
</evidence>
<evidence type="ECO:0000313" key="6">
    <source>
        <dbReference type="Proteomes" id="UP000061660"/>
    </source>
</evidence>
<dbReference type="PRINTS" id="PR00039">
    <property type="entry name" value="HTHLYSR"/>
</dbReference>
<reference evidence="6" key="1">
    <citation type="submission" date="2015-12" db="EMBL/GenBank/DDBJ databases">
        <title>Complete genome sequences of two moderately thermophilic Paenibacillus species.</title>
        <authorList>
            <person name="Butler R.III."/>
            <person name="Wang J."/>
            <person name="Stark B.C."/>
            <person name="Pombert J.-F."/>
        </authorList>
    </citation>
    <scope>NUCLEOTIDE SEQUENCE [LARGE SCALE GENOMIC DNA]</scope>
    <source>
        <strain evidence="6">32O-Y</strain>
    </source>
</reference>
<dbReference type="RefSeq" id="WP_062410455.1">
    <property type="nucleotide sequence ID" value="NZ_BJCS01000014.1"/>
</dbReference>
<dbReference type="SUPFAM" id="SSF46785">
    <property type="entry name" value="Winged helix' DNA-binding domain"/>
    <property type="match status" value="1"/>
</dbReference>
<dbReference type="SUPFAM" id="SSF53850">
    <property type="entry name" value="Periplasmic binding protein-like II"/>
    <property type="match status" value="1"/>
</dbReference>
<dbReference type="InterPro" id="IPR000847">
    <property type="entry name" value="LysR_HTH_N"/>
</dbReference>
<dbReference type="Proteomes" id="UP000061660">
    <property type="component" value="Chromosome"/>
</dbReference>
<dbReference type="KEGG" id="pnp:IJ22_47230"/>
<protein>
    <submittedName>
        <fullName evidence="5">LysR family transcriptional regulator</fullName>
    </submittedName>
</protein>
<dbReference type="GO" id="GO:0003700">
    <property type="term" value="F:DNA-binding transcription factor activity"/>
    <property type="evidence" value="ECO:0007669"/>
    <property type="project" value="InterPro"/>
</dbReference>
<dbReference type="AlphaFoldDB" id="A0A0U2UFH9"/>
<accession>A0A0U2UFH9</accession>
<keyword evidence="2" id="KW-0805">Transcription regulation</keyword>
<evidence type="ECO:0000256" key="3">
    <source>
        <dbReference type="ARBA" id="ARBA00023125"/>
    </source>
</evidence>
<dbReference type="CDD" id="cd05466">
    <property type="entry name" value="PBP2_LTTR_substrate"/>
    <property type="match status" value="1"/>
</dbReference>
<dbReference type="Pfam" id="PF03466">
    <property type="entry name" value="LysR_substrate"/>
    <property type="match status" value="1"/>
</dbReference>
<dbReference type="Gene3D" id="1.10.10.10">
    <property type="entry name" value="Winged helix-like DNA-binding domain superfamily/Winged helix DNA-binding domain"/>
    <property type="match status" value="1"/>
</dbReference>
<dbReference type="Gene3D" id="3.40.190.290">
    <property type="match status" value="1"/>
</dbReference>
<sequence length="299" mass="33618">MEIHQLEYILAVEKYKSFSLAADEVCLSQSALSHSIRKLEEELGVRIFERTTRSVQPTPAGAHFLIYAKRILGEIKRARQVMLEYNNLERGHMVIGAIPNISYLGLTALIASFQKAYPGIHIEIRDGNSDELIKWLQVSEIDAALLTHLHNENYEKTIDFYPLMSDQVVLITHAAHPLAHKKIIDLAEASKEKFLSIKPGYGMRSLCEQACQEAGFVPNIMYESSQVETICGLVAEGLGVALLTSRVVKFIRRPGIAIVRLKKEIKRTTALAIPRGPDIPTVHAAFRDFTMQWIKQNAK</sequence>
<evidence type="ECO:0000256" key="2">
    <source>
        <dbReference type="ARBA" id="ARBA00023015"/>
    </source>
</evidence>
<keyword evidence="4" id="KW-0804">Transcription</keyword>
<dbReference type="InterPro" id="IPR036390">
    <property type="entry name" value="WH_DNA-bd_sf"/>
</dbReference>
<evidence type="ECO:0000313" key="5">
    <source>
        <dbReference type="EMBL" id="ALS24985.1"/>
    </source>
</evidence>
<proteinExistence type="inferred from homology"/>
<dbReference type="STRING" id="162209.IJ22_47230"/>
<name>A0A0U2UFH9_9BACL</name>